<dbReference type="InParanoid" id="A0A165JHM3"/>
<feature type="region of interest" description="Disordered" evidence="1">
    <location>
        <begin position="1"/>
        <end position="62"/>
    </location>
</feature>
<sequence>MRRRGFETRCGGAAPSWAGRSDKRRGAERAQAHQSYGAGRGLLTKERSTRKRNLSRAAAGPIGGFTMTIGLFWKAPGGTVIEFRLTRSFVISMPHNMTKHAPGDDGSEPAKRRKLKGTERRRCRGRVGCGE</sequence>
<dbReference type="EMBL" id="KV423920">
    <property type="protein sequence ID" value="KZT61850.1"/>
    <property type="molecule type" value="Genomic_DNA"/>
</dbReference>
<dbReference type="AlphaFoldDB" id="A0A165JHM3"/>
<reference evidence="2 3" key="1">
    <citation type="journal article" date="2016" name="Mol. Biol. Evol.">
        <title>Comparative Genomics of Early-Diverging Mushroom-Forming Fungi Provides Insights into the Origins of Lignocellulose Decay Capabilities.</title>
        <authorList>
            <person name="Nagy L.G."/>
            <person name="Riley R."/>
            <person name="Tritt A."/>
            <person name="Adam C."/>
            <person name="Daum C."/>
            <person name="Floudas D."/>
            <person name="Sun H."/>
            <person name="Yadav J.S."/>
            <person name="Pangilinan J."/>
            <person name="Larsson K.H."/>
            <person name="Matsuura K."/>
            <person name="Barry K."/>
            <person name="Labutti K."/>
            <person name="Kuo R."/>
            <person name="Ohm R.A."/>
            <person name="Bhattacharya S.S."/>
            <person name="Shirouzu T."/>
            <person name="Yoshinaga Y."/>
            <person name="Martin F.M."/>
            <person name="Grigoriev I.V."/>
            <person name="Hibbett D.S."/>
        </authorList>
    </citation>
    <scope>NUCLEOTIDE SEQUENCE [LARGE SCALE GENOMIC DNA]</scope>
    <source>
        <strain evidence="2 3">HHB12733</strain>
    </source>
</reference>
<accession>A0A165JHM3</accession>
<evidence type="ECO:0000313" key="2">
    <source>
        <dbReference type="EMBL" id="KZT61850.1"/>
    </source>
</evidence>
<proteinExistence type="predicted"/>
<protein>
    <submittedName>
        <fullName evidence="2">Uncharacterized protein</fullName>
    </submittedName>
</protein>
<organism evidence="2 3">
    <name type="scientific">Calocera cornea HHB12733</name>
    <dbReference type="NCBI Taxonomy" id="1353952"/>
    <lineage>
        <taxon>Eukaryota</taxon>
        <taxon>Fungi</taxon>
        <taxon>Dikarya</taxon>
        <taxon>Basidiomycota</taxon>
        <taxon>Agaricomycotina</taxon>
        <taxon>Dacrymycetes</taxon>
        <taxon>Dacrymycetales</taxon>
        <taxon>Dacrymycetaceae</taxon>
        <taxon>Calocera</taxon>
    </lineage>
</organism>
<evidence type="ECO:0000313" key="3">
    <source>
        <dbReference type="Proteomes" id="UP000076842"/>
    </source>
</evidence>
<dbReference type="Proteomes" id="UP000076842">
    <property type="component" value="Unassembled WGS sequence"/>
</dbReference>
<name>A0A165JHM3_9BASI</name>
<feature type="compositionally biased region" description="Basic residues" evidence="1">
    <location>
        <begin position="111"/>
        <end position="125"/>
    </location>
</feature>
<keyword evidence="3" id="KW-1185">Reference proteome</keyword>
<gene>
    <name evidence="2" type="ORF">CALCODRAFT_552912</name>
</gene>
<evidence type="ECO:0000256" key="1">
    <source>
        <dbReference type="SAM" id="MobiDB-lite"/>
    </source>
</evidence>
<feature type="region of interest" description="Disordered" evidence="1">
    <location>
        <begin position="96"/>
        <end position="131"/>
    </location>
</feature>
<feature type="compositionally biased region" description="Basic and acidic residues" evidence="1">
    <location>
        <begin position="20"/>
        <end position="31"/>
    </location>
</feature>